<feature type="compositionally biased region" description="Basic and acidic residues" evidence="1">
    <location>
        <begin position="1"/>
        <end position="15"/>
    </location>
</feature>
<feature type="compositionally biased region" description="Low complexity" evidence="1">
    <location>
        <begin position="32"/>
        <end position="43"/>
    </location>
</feature>
<accession>A0ABQ4FZK9</accession>
<dbReference type="Proteomes" id="UP000603904">
    <property type="component" value="Unassembled WGS sequence"/>
</dbReference>
<sequence length="56" mass="5794">MSPVDGRRGAARDSSLRAAAPMEAVRPEVAEAVRPASARARPPWGGKAAWPEAVGV</sequence>
<name>A0ABQ4FZK9_9ACTN</name>
<protein>
    <submittedName>
        <fullName evidence="2">Uncharacterized protein</fullName>
    </submittedName>
</protein>
<organism evidence="2 3">
    <name type="scientific">Microbispora corallina</name>
    <dbReference type="NCBI Taxonomy" id="83302"/>
    <lineage>
        <taxon>Bacteria</taxon>
        <taxon>Bacillati</taxon>
        <taxon>Actinomycetota</taxon>
        <taxon>Actinomycetes</taxon>
        <taxon>Streptosporangiales</taxon>
        <taxon>Streptosporangiaceae</taxon>
        <taxon>Microbispora</taxon>
    </lineage>
</organism>
<gene>
    <name evidence="2" type="ORF">Mco01_31730</name>
</gene>
<reference evidence="2 3" key="1">
    <citation type="submission" date="2021-01" db="EMBL/GenBank/DDBJ databases">
        <title>Whole genome shotgun sequence of Microbispora corallina NBRC 16416.</title>
        <authorList>
            <person name="Komaki H."/>
            <person name="Tamura T."/>
        </authorList>
    </citation>
    <scope>NUCLEOTIDE SEQUENCE [LARGE SCALE GENOMIC DNA]</scope>
    <source>
        <strain evidence="2 3">NBRC 16416</strain>
    </source>
</reference>
<proteinExistence type="predicted"/>
<dbReference type="RefSeq" id="WP_204057640.1">
    <property type="nucleotide sequence ID" value="NZ_BAAAGP010000008.1"/>
</dbReference>
<evidence type="ECO:0000313" key="2">
    <source>
        <dbReference type="EMBL" id="GIH40173.1"/>
    </source>
</evidence>
<evidence type="ECO:0000313" key="3">
    <source>
        <dbReference type="Proteomes" id="UP000603904"/>
    </source>
</evidence>
<keyword evidence="3" id="KW-1185">Reference proteome</keyword>
<dbReference type="EMBL" id="BOOC01000013">
    <property type="protein sequence ID" value="GIH40173.1"/>
    <property type="molecule type" value="Genomic_DNA"/>
</dbReference>
<feature type="region of interest" description="Disordered" evidence="1">
    <location>
        <begin position="1"/>
        <end position="56"/>
    </location>
</feature>
<evidence type="ECO:0000256" key="1">
    <source>
        <dbReference type="SAM" id="MobiDB-lite"/>
    </source>
</evidence>
<comment type="caution">
    <text evidence="2">The sequence shown here is derived from an EMBL/GenBank/DDBJ whole genome shotgun (WGS) entry which is preliminary data.</text>
</comment>